<keyword evidence="3" id="KW-0235">DNA replication</keyword>
<sequence>MDISNIEKRTFQEIDDVLDLAKLKNEDLLPISQTIYFHESDLNFDNIKLLEVDAHLLAEIQKGKTLIFKGDKDENAVLCSETKTYDINETEISDSLLLMKGMKFNEDCKNIVDRKIVSTEVNAILFNYLEALPGKPYLRKLEKLLNESIYKGPEHEFELNEAKLWTFDELDSIIQSSTCELKEALSNMDAVTIDNKVRLLDFEYHLRVLQYMLKLIDENSWELDEIDYEITLDSLKDIVPSEIVHSLFEKYTEESQVIDGKPHYSYKEKDICILFAKALLSQAGKFSLDEFMQAWRTSVPEGMIPDETMLYGIAIIDRSTTPIGIWAFSESSLPENINARFKVLFEAREKWTVPEIAPYIKKLATEKLDVNALLAKYARAFKIDGVKYYCSKHCK</sequence>
<accession>A0ABD2P6E2</accession>
<protein>
    <recommendedName>
        <fullName evidence="2">Sister chromatid cohesion protein DCC1</fullName>
    </recommendedName>
</protein>
<reference evidence="4 5" key="1">
    <citation type="journal article" date="2021" name="BMC Biol.">
        <title>Horizontally acquired antibacterial genes associated with adaptive radiation of ladybird beetles.</title>
        <authorList>
            <person name="Li H.S."/>
            <person name="Tang X.F."/>
            <person name="Huang Y.H."/>
            <person name="Xu Z.Y."/>
            <person name="Chen M.L."/>
            <person name="Du X.Y."/>
            <person name="Qiu B.Y."/>
            <person name="Chen P.T."/>
            <person name="Zhang W."/>
            <person name="Slipinski A."/>
            <person name="Escalona H.E."/>
            <person name="Waterhouse R.M."/>
            <person name="Zwick A."/>
            <person name="Pang H."/>
        </authorList>
    </citation>
    <scope>NUCLEOTIDE SEQUENCE [LARGE SCALE GENOMIC DNA]</scope>
    <source>
        <strain evidence="4">SYSU2018</strain>
    </source>
</reference>
<dbReference type="EMBL" id="JABFTP020000185">
    <property type="protein sequence ID" value="KAL3286499.1"/>
    <property type="molecule type" value="Genomic_DNA"/>
</dbReference>
<evidence type="ECO:0000313" key="4">
    <source>
        <dbReference type="EMBL" id="KAL3286499.1"/>
    </source>
</evidence>
<evidence type="ECO:0000313" key="5">
    <source>
        <dbReference type="Proteomes" id="UP001516400"/>
    </source>
</evidence>
<dbReference type="InterPro" id="IPR019128">
    <property type="entry name" value="Dcc1"/>
</dbReference>
<evidence type="ECO:0000256" key="1">
    <source>
        <dbReference type="ARBA" id="ARBA00007017"/>
    </source>
</evidence>
<dbReference type="PANTHER" id="PTHR13395:SF6">
    <property type="entry name" value="SISTER CHROMATID COHESION PROTEIN DCC1"/>
    <property type="match status" value="1"/>
</dbReference>
<comment type="caution">
    <text evidence="4">The sequence shown here is derived from an EMBL/GenBank/DDBJ whole genome shotgun (WGS) entry which is preliminary data.</text>
</comment>
<dbReference type="GO" id="GO:0006260">
    <property type="term" value="P:DNA replication"/>
    <property type="evidence" value="ECO:0007669"/>
    <property type="project" value="UniProtKB-KW"/>
</dbReference>
<dbReference type="Proteomes" id="UP001516400">
    <property type="component" value="Unassembled WGS sequence"/>
</dbReference>
<evidence type="ECO:0000256" key="3">
    <source>
        <dbReference type="ARBA" id="ARBA00022705"/>
    </source>
</evidence>
<keyword evidence="5" id="KW-1185">Reference proteome</keyword>
<dbReference type="Pfam" id="PF09724">
    <property type="entry name" value="Dcc1"/>
    <property type="match status" value="1"/>
</dbReference>
<proteinExistence type="inferred from homology"/>
<dbReference type="PANTHER" id="PTHR13395">
    <property type="entry name" value="SISTER CHROMATID COHESION PROTEIN DCC1-RELATED"/>
    <property type="match status" value="1"/>
</dbReference>
<organism evidence="4 5">
    <name type="scientific">Cryptolaemus montrouzieri</name>
    <dbReference type="NCBI Taxonomy" id="559131"/>
    <lineage>
        <taxon>Eukaryota</taxon>
        <taxon>Metazoa</taxon>
        <taxon>Ecdysozoa</taxon>
        <taxon>Arthropoda</taxon>
        <taxon>Hexapoda</taxon>
        <taxon>Insecta</taxon>
        <taxon>Pterygota</taxon>
        <taxon>Neoptera</taxon>
        <taxon>Endopterygota</taxon>
        <taxon>Coleoptera</taxon>
        <taxon>Polyphaga</taxon>
        <taxon>Cucujiformia</taxon>
        <taxon>Coccinelloidea</taxon>
        <taxon>Coccinellidae</taxon>
        <taxon>Scymninae</taxon>
        <taxon>Scymnini</taxon>
        <taxon>Cryptolaemus</taxon>
    </lineage>
</organism>
<evidence type="ECO:0000256" key="2">
    <source>
        <dbReference type="ARBA" id="ARBA00017682"/>
    </source>
</evidence>
<gene>
    <name evidence="4" type="ORF">HHI36_001004</name>
</gene>
<comment type="similarity">
    <text evidence="1">Belongs to the DCC1 family.</text>
</comment>
<dbReference type="AlphaFoldDB" id="A0ABD2P6E2"/>
<name>A0ABD2P6E2_9CUCU</name>